<dbReference type="SUPFAM" id="SSF56112">
    <property type="entry name" value="Protein kinase-like (PK-like)"/>
    <property type="match status" value="1"/>
</dbReference>
<dbReference type="GeneID" id="72006865"/>
<evidence type="ECO:0000256" key="1">
    <source>
        <dbReference type="SAM" id="SignalP"/>
    </source>
</evidence>
<dbReference type="Proteomes" id="UP000814176">
    <property type="component" value="Unassembled WGS sequence"/>
</dbReference>
<dbReference type="PANTHER" id="PTHR21310:SF58">
    <property type="entry name" value="AMINOGLYCOSIDE PHOSPHOTRANSFERASE DOMAIN-CONTAINING PROTEIN"/>
    <property type="match status" value="1"/>
</dbReference>
<protein>
    <submittedName>
        <fullName evidence="3">Kinase-like domain-containing protein</fullName>
    </submittedName>
</protein>
<keyword evidence="4" id="KW-1185">Reference proteome</keyword>
<feature type="signal peptide" evidence="1">
    <location>
        <begin position="1"/>
        <end position="17"/>
    </location>
</feature>
<dbReference type="EMBL" id="JADCUA010000031">
    <property type="protein sequence ID" value="KAH9830497.1"/>
    <property type="molecule type" value="Genomic_DNA"/>
</dbReference>
<proteinExistence type="predicted"/>
<evidence type="ECO:0000259" key="2">
    <source>
        <dbReference type="Pfam" id="PF01636"/>
    </source>
</evidence>
<name>A0ABQ8K1B7_9APHY</name>
<sequence>MILPRFLWAVWLRMPDALRLSAYKLLLWIGKKLYDRGSAYTQRVPFDLFIKYGSGVRRTEAAATDYVAKHTSIPVPRVLDTLQDSRGHTLILMTRLPGLPFGLHYQIQDLTPTEASAFEATLKDWLSQLRALPAPSEVVCAFDGSPCRSNSVMHDRDFGPFSTQHEFHEFLYTQIPRRFHDDLRKKATMSHTKDHRIVLTHGDLHPNNILMHDRQLSGFVDWECAGWFPEYWEYADAVETRPNYKAWCDIFHRIFPQYKQELEVEGAFRKVANPW</sequence>
<evidence type="ECO:0000313" key="3">
    <source>
        <dbReference type="EMBL" id="KAH9830497.1"/>
    </source>
</evidence>
<dbReference type="InterPro" id="IPR011009">
    <property type="entry name" value="Kinase-like_dom_sf"/>
</dbReference>
<reference evidence="3 4" key="1">
    <citation type="journal article" date="2021" name="Environ. Microbiol.">
        <title>Gene family expansions and transcriptome signatures uncover fungal adaptations to wood decay.</title>
        <authorList>
            <person name="Hage H."/>
            <person name="Miyauchi S."/>
            <person name="Viragh M."/>
            <person name="Drula E."/>
            <person name="Min B."/>
            <person name="Chaduli D."/>
            <person name="Navarro D."/>
            <person name="Favel A."/>
            <person name="Norest M."/>
            <person name="Lesage-Meessen L."/>
            <person name="Balint B."/>
            <person name="Merenyi Z."/>
            <person name="de Eugenio L."/>
            <person name="Morin E."/>
            <person name="Martinez A.T."/>
            <person name="Baldrian P."/>
            <person name="Stursova M."/>
            <person name="Martinez M.J."/>
            <person name="Novotny C."/>
            <person name="Magnuson J.K."/>
            <person name="Spatafora J.W."/>
            <person name="Maurice S."/>
            <person name="Pangilinan J."/>
            <person name="Andreopoulos W."/>
            <person name="LaButti K."/>
            <person name="Hundley H."/>
            <person name="Na H."/>
            <person name="Kuo A."/>
            <person name="Barry K."/>
            <person name="Lipzen A."/>
            <person name="Henrissat B."/>
            <person name="Riley R."/>
            <person name="Ahrendt S."/>
            <person name="Nagy L.G."/>
            <person name="Grigoriev I.V."/>
            <person name="Martin F."/>
            <person name="Rosso M.N."/>
        </authorList>
    </citation>
    <scope>NUCLEOTIDE SEQUENCE [LARGE SCALE GENOMIC DNA]</scope>
    <source>
        <strain evidence="3 4">CIRM-BRFM 1785</strain>
    </source>
</reference>
<feature type="domain" description="Aminoglycoside phosphotransferase" evidence="2">
    <location>
        <begin position="58"/>
        <end position="244"/>
    </location>
</feature>
<dbReference type="PANTHER" id="PTHR21310">
    <property type="entry name" value="AMINOGLYCOSIDE PHOSPHOTRANSFERASE-RELATED-RELATED"/>
    <property type="match status" value="1"/>
</dbReference>
<accession>A0ABQ8K1B7</accession>
<gene>
    <name evidence="3" type="ORF">C8Q71DRAFT_817551</name>
</gene>
<keyword evidence="1" id="KW-0732">Signal</keyword>
<organism evidence="3 4">
    <name type="scientific">Rhodofomes roseus</name>
    <dbReference type="NCBI Taxonomy" id="34475"/>
    <lineage>
        <taxon>Eukaryota</taxon>
        <taxon>Fungi</taxon>
        <taxon>Dikarya</taxon>
        <taxon>Basidiomycota</taxon>
        <taxon>Agaricomycotina</taxon>
        <taxon>Agaricomycetes</taxon>
        <taxon>Polyporales</taxon>
        <taxon>Rhodofomes</taxon>
    </lineage>
</organism>
<feature type="chain" id="PRO_5046615239" evidence="1">
    <location>
        <begin position="18"/>
        <end position="275"/>
    </location>
</feature>
<dbReference type="InterPro" id="IPR002575">
    <property type="entry name" value="Aminoglycoside_PTrfase"/>
</dbReference>
<dbReference type="Pfam" id="PF01636">
    <property type="entry name" value="APH"/>
    <property type="match status" value="1"/>
</dbReference>
<dbReference type="Gene3D" id="3.90.1200.10">
    <property type="match status" value="1"/>
</dbReference>
<comment type="caution">
    <text evidence="3">The sequence shown here is derived from an EMBL/GenBank/DDBJ whole genome shotgun (WGS) entry which is preliminary data.</text>
</comment>
<evidence type="ECO:0000313" key="4">
    <source>
        <dbReference type="Proteomes" id="UP000814176"/>
    </source>
</evidence>
<dbReference type="InterPro" id="IPR051678">
    <property type="entry name" value="AGP_Transferase"/>
</dbReference>
<dbReference type="RefSeq" id="XP_047773801.1">
    <property type="nucleotide sequence ID" value="XM_047926133.1"/>
</dbReference>